<dbReference type="PROSITE" id="PS00478">
    <property type="entry name" value="LIM_DOMAIN_1"/>
    <property type="match status" value="2"/>
</dbReference>
<feature type="domain" description="LIM zinc-binding" evidence="6">
    <location>
        <begin position="232"/>
        <end position="289"/>
    </location>
</feature>
<keyword evidence="1 4" id="KW-0479">Metal-binding</keyword>
<dbReference type="GO" id="GO:0051371">
    <property type="term" value="F:muscle alpha-actinin binding"/>
    <property type="evidence" value="ECO:0007669"/>
    <property type="project" value="TreeGrafter"/>
</dbReference>
<dbReference type="GO" id="GO:0031941">
    <property type="term" value="C:filamentous actin"/>
    <property type="evidence" value="ECO:0007669"/>
    <property type="project" value="TreeGrafter"/>
</dbReference>
<dbReference type="GO" id="GO:0001725">
    <property type="term" value="C:stress fiber"/>
    <property type="evidence" value="ECO:0007669"/>
    <property type="project" value="TreeGrafter"/>
</dbReference>
<proteinExistence type="predicted"/>
<dbReference type="CDD" id="cd08368">
    <property type="entry name" value="LIM"/>
    <property type="match status" value="2"/>
</dbReference>
<gene>
    <name evidence="7" type="ORF">BCR32DRAFT_327131</name>
</gene>
<dbReference type="GO" id="GO:0030036">
    <property type="term" value="P:actin cytoskeleton organization"/>
    <property type="evidence" value="ECO:0007669"/>
    <property type="project" value="TreeGrafter"/>
</dbReference>
<organism evidence="7 8">
    <name type="scientific">Anaeromyces robustus</name>
    <dbReference type="NCBI Taxonomy" id="1754192"/>
    <lineage>
        <taxon>Eukaryota</taxon>
        <taxon>Fungi</taxon>
        <taxon>Fungi incertae sedis</taxon>
        <taxon>Chytridiomycota</taxon>
        <taxon>Chytridiomycota incertae sedis</taxon>
        <taxon>Neocallimastigomycetes</taxon>
        <taxon>Neocallimastigales</taxon>
        <taxon>Neocallimastigaceae</taxon>
        <taxon>Anaeromyces</taxon>
    </lineage>
</organism>
<evidence type="ECO:0000313" key="7">
    <source>
        <dbReference type="EMBL" id="ORX81869.1"/>
    </source>
</evidence>
<dbReference type="PANTHER" id="PTHR24214:SF62">
    <property type="entry name" value="LEUPAXIN"/>
    <property type="match status" value="1"/>
</dbReference>
<protein>
    <submittedName>
        <fullName evidence="7">LIM-domain-containing protein</fullName>
    </submittedName>
</protein>
<evidence type="ECO:0000256" key="5">
    <source>
        <dbReference type="SAM" id="MobiDB-lite"/>
    </source>
</evidence>
<dbReference type="InterPro" id="IPR001781">
    <property type="entry name" value="Znf_LIM"/>
</dbReference>
<reference evidence="7 8" key="2">
    <citation type="submission" date="2016-08" db="EMBL/GenBank/DDBJ databases">
        <title>Pervasive Adenine N6-methylation of Active Genes in Fungi.</title>
        <authorList>
            <consortium name="DOE Joint Genome Institute"/>
            <person name="Mondo S.J."/>
            <person name="Dannebaum R.O."/>
            <person name="Kuo R.C."/>
            <person name="Labutti K."/>
            <person name="Haridas S."/>
            <person name="Kuo A."/>
            <person name="Salamov A."/>
            <person name="Ahrendt S.R."/>
            <person name="Lipzen A."/>
            <person name="Sullivan W."/>
            <person name="Andreopoulos W.B."/>
            <person name="Clum A."/>
            <person name="Lindquist E."/>
            <person name="Daum C."/>
            <person name="Ramamoorthy G.K."/>
            <person name="Gryganskyi A."/>
            <person name="Culley D."/>
            <person name="Magnuson J.K."/>
            <person name="James T.Y."/>
            <person name="O'Malley M.A."/>
            <person name="Stajich J.E."/>
            <person name="Spatafora J.W."/>
            <person name="Visel A."/>
            <person name="Grigoriev I.V."/>
        </authorList>
    </citation>
    <scope>NUCLEOTIDE SEQUENCE [LARGE SCALE GENOMIC DNA]</scope>
    <source>
        <strain evidence="7 8">S4</strain>
    </source>
</reference>
<sequence length="349" mass="40915">MSSREEIASMRDRFDKLGLGSNSSINKKNKTMSTSSSNPFESNNYNNKPSVQSNNEGNEEVKKPKRKLELYRMEPIFIPATDASDEDDPHSPQQKELMNQFGSMELECHYCQNPIQPGNEKIMIGQNFYHIDHVQCNKCGKPLDPDKILELGDDIYCEVCFESECDLGKNLCGYCNEEIFGDLYIKALNKVWHPNHFFCSYCGCKFDEDQPFFDIDGKPYCEEDYSRLFGKICKGCNEVINDDYMTAFEMTWHTDCFKCHVCNKNLCDDSFYCIDCELYCEFHYQEKENLLCEYCKKPVDKRYVFALNKKWHPNHFFCNFCKNVLYADSGFKEHKDKPYCKDCFIRLYG</sequence>
<evidence type="ECO:0000256" key="4">
    <source>
        <dbReference type="PROSITE-ProRule" id="PRU00125"/>
    </source>
</evidence>
<feature type="domain" description="LIM zinc-binding" evidence="6">
    <location>
        <begin position="106"/>
        <end position="167"/>
    </location>
</feature>
<feature type="compositionally biased region" description="Basic and acidic residues" evidence="5">
    <location>
        <begin position="1"/>
        <end position="16"/>
    </location>
</feature>
<dbReference type="PROSITE" id="PS50023">
    <property type="entry name" value="LIM_DOMAIN_2"/>
    <property type="match status" value="4"/>
</dbReference>
<evidence type="ECO:0000256" key="1">
    <source>
        <dbReference type="ARBA" id="ARBA00022723"/>
    </source>
</evidence>
<evidence type="ECO:0000259" key="6">
    <source>
        <dbReference type="PROSITE" id="PS50023"/>
    </source>
</evidence>
<evidence type="ECO:0000313" key="8">
    <source>
        <dbReference type="Proteomes" id="UP000193944"/>
    </source>
</evidence>
<dbReference type="GO" id="GO:0003779">
    <property type="term" value="F:actin binding"/>
    <property type="evidence" value="ECO:0007669"/>
    <property type="project" value="TreeGrafter"/>
</dbReference>
<keyword evidence="3 4" id="KW-0440">LIM domain</keyword>
<evidence type="ECO:0000256" key="3">
    <source>
        <dbReference type="ARBA" id="ARBA00023038"/>
    </source>
</evidence>
<keyword evidence="2 4" id="KW-0862">Zinc</keyword>
<dbReference type="PANTHER" id="PTHR24214">
    <property type="entry name" value="PDZ AND LIM DOMAIN PROTEIN ZASP"/>
    <property type="match status" value="1"/>
</dbReference>
<dbReference type="Proteomes" id="UP000193944">
    <property type="component" value="Unassembled WGS sequence"/>
</dbReference>
<feature type="domain" description="LIM zinc-binding" evidence="6">
    <location>
        <begin position="170"/>
        <end position="231"/>
    </location>
</feature>
<dbReference type="OrthoDB" id="15567at2759"/>
<name>A0A1Y1X7Z1_9FUNG</name>
<evidence type="ECO:0000256" key="2">
    <source>
        <dbReference type="ARBA" id="ARBA00022833"/>
    </source>
</evidence>
<dbReference type="SUPFAM" id="SSF57716">
    <property type="entry name" value="Glucocorticoid receptor-like (DNA-binding domain)"/>
    <property type="match status" value="3"/>
</dbReference>
<feature type="domain" description="LIM zinc-binding" evidence="6">
    <location>
        <begin position="290"/>
        <end position="349"/>
    </location>
</feature>
<keyword evidence="8" id="KW-1185">Reference proteome</keyword>
<feature type="compositionally biased region" description="Polar residues" evidence="5">
    <location>
        <begin position="39"/>
        <end position="56"/>
    </location>
</feature>
<dbReference type="GO" id="GO:0046872">
    <property type="term" value="F:metal ion binding"/>
    <property type="evidence" value="ECO:0007669"/>
    <property type="project" value="UniProtKB-KW"/>
</dbReference>
<dbReference type="AlphaFoldDB" id="A0A1Y1X7Z1"/>
<comment type="caution">
    <text evidence="7">The sequence shown here is derived from an EMBL/GenBank/DDBJ whole genome shotgun (WGS) entry which is preliminary data.</text>
</comment>
<feature type="region of interest" description="Disordered" evidence="5">
    <location>
        <begin position="1"/>
        <end position="66"/>
    </location>
</feature>
<dbReference type="FunFam" id="2.10.110.10:FF:000009">
    <property type="entry name" value="Paxillin isoform 1"/>
    <property type="match status" value="1"/>
</dbReference>
<dbReference type="SMART" id="SM00132">
    <property type="entry name" value="LIM"/>
    <property type="match status" value="4"/>
</dbReference>
<reference evidence="7 8" key="1">
    <citation type="submission" date="2016-08" db="EMBL/GenBank/DDBJ databases">
        <title>A Parts List for Fungal Cellulosomes Revealed by Comparative Genomics.</title>
        <authorList>
            <consortium name="DOE Joint Genome Institute"/>
            <person name="Haitjema C.H."/>
            <person name="Gilmore S.P."/>
            <person name="Henske J.K."/>
            <person name="Solomon K.V."/>
            <person name="De Groot R."/>
            <person name="Kuo A."/>
            <person name="Mondo S.J."/>
            <person name="Salamov A.A."/>
            <person name="Labutti K."/>
            <person name="Zhao Z."/>
            <person name="Chiniquy J."/>
            <person name="Barry K."/>
            <person name="Brewer H.M."/>
            <person name="Purvine S.O."/>
            <person name="Wright A.T."/>
            <person name="Boxma B."/>
            <person name="Van Alen T."/>
            <person name="Hackstein J.H."/>
            <person name="Baker S.E."/>
            <person name="Grigoriev I.V."/>
            <person name="O'Malley M.A."/>
        </authorList>
    </citation>
    <scope>NUCLEOTIDE SEQUENCE [LARGE SCALE GENOMIC DNA]</scope>
    <source>
        <strain evidence="7 8">S4</strain>
    </source>
</reference>
<accession>A0A1Y1X7Z1</accession>
<feature type="compositionally biased region" description="Low complexity" evidence="5">
    <location>
        <begin position="21"/>
        <end position="38"/>
    </location>
</feature>
<dbReference type="Gene3D" id="2.10.110.10">
    <property type="entry name" value="Cysteine Rich Protein"/>
    <property type="match status" value="4"/>
</dbReference>
<dbReference type="EMBL" id="MCFG01000109">
    <property type="protein sequence ID" value="ORX81869.1"/>
    <property type="molecule type" value="Genomic_DNA"/>
</dbReference>
<dbReference type="InterPro" id="IPR050604">
    <property type="entry name" value="PDZ-LIM_domain"/>
</dbReference>
<dbReference type="STRING" id="1754192.A0A1Y1X7Z1"/>
<dbReference type="Pfam" id="PF00412">
    <property type="entry name" value="LIM"/>
    <property type="match status" value="4"/>
</dbReference>